<evidence type="ECO:0000313" key="1">
    <source>
        <dbReference type="EMBL" id="KUG26933.1"/>
    </source>
</evidence>
<protein>
    <submittedName>
        <fullName evidence="1">Uncharacterized protein</fullName>
    </submittedName>
</protein>
<proteinExistence type="predicted"/>
<name>A0A0W8G1E3_9ZZZZ</name>
<dbReference type="EMBL" id="LNQE01000385">
    <property type="protein sequence ID" value="KUG26933.1"/>
    <property type="molecule type" value="Genomic_DNA"/>
</dbReference>
<sequence>MTNNLAWRTDRHVTAVSMQPILIVLEEDRNEGFIYIKNEKVNVTLMQNTAAVGKNKLYVPALNEKLNVYSIGTLVEIEKTNSEKGTIKLKNGQNFKVKTDEDKEELNKWSPGTEVIVSKSNNNIRITNIITTKYVSVVSETTAESIQTTN</sequence>
<reference evidence="1" key="1">
    <citation type="journal article" date="2015" name="Proc. Natl. Acad. Sci. U.S.A.">
        <title>Networks of energetic and metabolic interactions define dynamics in microbial communities.</title>
        <authorList>
            <person name="Embree M."/>
            <person name="Liu J.K."/>
            <person name="Al-Bassam M.M."/>
            <person name="Zengler K."/>
        </authorList>
    </citation>
    <scope>NUCLEOTIDE SEQUENCE</scope>
</reference>
<organism evidence="1">
    <name type="scientific">hydrocarbon metagenome</name>
    <dbReference type="NCBI Taxonomy" id="938273"/>
    <lineage>
        <taxon>unclassified sequences</taxon>
        <taxon>metagenomes</taxon>
        <taxon>ecological metagenomes</taxon>
    </lineage>
</organism>
<accession>A0A0W8G1E3</accession>
<gene>
    <name evidence="1" type="ORF">ASZ90_003214</name>
</gene>
<dbReference type="AlphaFoldDB" id="A0A0W8G1E3"/>
<comment type="caution">
    <text evidence="1">The sequence shown here is derived from an EMBL/GenBank/DDBJ whole genome shotgun (WGS) entry which is preliminary data.</text>
</comment>